<name>A0A9P1DTH4_9DINO</name>
<evidence type="ECO:0000313" key="4">
    <source>
        <dbReference type="EMBL" id="CAL4803278.1"/>
    </source>
</evidence>
<keyword evidence="1" id="KW-0812">Transmembrane</keyword>
<feature type="transmembrane region" description="Helical" evidence="1">
    <location>
        <begin position="63"/>
        <end position="86"/>
    </location>
</feature>
<reference evidence="3" key="2">
    <citation type="submission" date="2024-04" db="EMBL/GenBank/DDBJ databases">
        <authorList>
            <person name="Chen Y."/>
            <person name="Shah S."/>
            <person name="Dougan E. K."/>
            <person name="Thang M."/>
            <person name="Chan C."/>
        </authorList>
    </citation>
    <scope>NUCLEOTIDE SEQUENCE [LARGE SCALE GENOMIC DNA]</scope>
</reference>
<dbReference type="Proteomes" id="UP001152797">
    <property type="component" value="Unassembled WGS sequence"/>
</dbReference>
<reference evidence="2" key="1">
    <citation type="submission" date="2022-10" db="EMBL/GenBank/DDBJ databases">
        <authorList>
            <person name="Chen Y."/>
            <person name="Dougan E. K."/>
            <person name="Chan C."/>
            <person name="Rhodes N."/>
            <person name="Thang M."/>
        </authorList>
    </citation>
    <scope>NUCLEOTIDE SEQUENCE</scope>
</reference>
<proteinExistence type="predicted"/>
<evidence type="ECO:0000313" key="3">
    <source>
        <dbReference type="EMBL" id="CAL1169341.1"/>
    </source>
</evidence>
<keyword evidence="1" id="KW-1133">Transmembrane helix</keyword>
<dbReference type="EMBL" id="CAMXCT010006559">
    <property type="protein sequence ID" value="CAI4015966.1"/>
    <property type="molecule type" value="Genomic_DNA"/>
</dbReference>
<keyword evidence="5" id="KW-1185">Reference proteome</keyword>
<dbReference type="EMBL" id="CAMXCT020006559">
    <property type="protein sequence ID" value="CAL1169341.1"/>
    <property type="molecule type" value="Genomic_DNA"/>
</dbReference>
<dbReference type="EMBL" id="CAMXCT030006559">
    <property type="protein sequence ID" value="CAL4803278.1"/>
    <property type="molecule type" value="Genomic_DNA"/>
</dbReference>
<organism evidence="2">
    <name type="scientific">Cladocopium goreaui</name>
    <dbReference type="NCBI Taxonomy" id="2562237"/>
    <lineage>
        <taxon>Eukaryota</taxon>
        <taxon>Sar</taxon>
        <taxon>Alveolata</taxon>
        <taxon>Dinophyceae</taxon>
        <taxon>Suessiales</taxon>
        <taxon>Symbiodiniaceae</taxon>
        <taxon>Cladocopium</taxon>
    </lineage>
</organism>
<keyword evidence="1" id="KW-0472">Membrane</keyword>
<evidence type="ECO:0000313" key="2">
    <source>
        <dbReference type="EMBL" id="CAI4015966.1"/>
    </source>
</evidence>
<sequence length="132" mass="15076">MRRSRLRRWLCPRRPRFMRSSTDLGDAGPSNLPSELIFACECQLDKQEPWEVLDTATDLSVHFLVVSLTTVIYPFAPLLFLAHLLVEFQMDLFQLLDRRQPQPRAGHGLPEAQLTVADEYYSITLGISTGCL</sequence>
<evidence type="ECO:0000313" key="5">
    <source>
        <dbReference type="Proteomes" id="UP001152797"/>
    </source>
</evidence>
<accession>A0A9P1DTH4</accession>
<comment type="caution">
    <text evidence="2">The sequence shown here is derived from an EMBL/GenBank/DDBJ whole genome shotgun (WGS) entry which is preliminary data.</text>
</comment>
<evidence type="ECO:0000256" key="1">
    <source>
        <dbReference type="SAM" id="Phobius"/>
    </source>
</evidence>
<protein>
    <submittedName>
        <fullName evidence="4">Endothelin-converting enzyme 2</fullName>
    </submittedName>
</protein>
<dbReference type="AlphaFoldDB" id="A0A9P1DTH4"/>
<gene>
    <name evidence="2" type="ORF">C1SCF055_LOCUS40753</name>
</gene>